<dbReference type="InterPro" id="IPR012910">
    <property type="entry name" value="Plug_dom"/>
</dbReference>
<keyword evidence="7" id="KW-0675">Receptor</keyword>
<dbReference type="SUPFAM" id="SSF56935">
    <property type="entry name" value="Porins"/>
    <property type="match status" value="1"/>
</dbReference>
<evidence type="ECO:0000259" key="6">
    <source>
        <dbReference type="Pfam" id="PF07715"/>
    </source>
</evidence>
<dbReference type="PANTHER" id="PTHR40980">
    <property type="entry name" value="PLUG DOMAIN-CONTAINING PROTEIN"/>
    <property type="match status" value="1"/>
</dbReference>
<dbReference type="Pfam" id="PF13620">
    <property type="entry name" value="CarboxypepD_reg"/>
    <property type="match status" value="1"/>
</dbReference>
<sequence>MKRIYPLLILLLLATVTQAFAQGVIKGSVIDQKNGEPLIGATISVKNESTGKKISTSVGLDGSFVFRNLSAGSYEVEAHYVSYKDESKHVTVRDNETATVTLNLGVKSRELTEVSIRGRAAGGSDQSARRVEQRSDQMLNAVSARSIEVSPDITVANVTQRVSGVSIQRSNNGEGQYAIIRGMEKRYTYTLINGFKIPSPDNKNRYVPLDIFPADIIDRLEVNKSLTPGMEGDAIAGGINLVLKEAPEDFTVRANLGVGLAQSNIDRGFTKFGANSNTYRSPRILNGDNYNANIGDFSNAGQRFSTSKLPIGAIGSLSIGGRSADKKFGALVSLSYQDVNKDTRGVFFQGDVDPVTNAPVLTDIIARRYSTQQERTSAIARLDYRFNNRNKLIFDGAFINLAQNQYRYSSDTSLNLARTGIGQGRVTEAPRSIRNVQKIYNFSLHGEHKLTDNLAINYTGIYSKATNIENRYSLALITGRTLQANGSVLQQPTTIDALKGQTQTFAYNTDQDKSGFLNLVYSPKIGNTVVDFTFGGMYRNKTRNSTYDQYTLGLPLSNSTQTYNGNIDANTFAVSSLQGTASDALNYNFTENIGGAYAQFKFQVGKLQAIGGARYEHTSQNFVDGLPVTQAGKTGSISYYDVLPSLNLKYMIDSRQNLRASYYSAISRPNPYELVPHTTGDPDADYQEVGNPSLKRATADNYDIRYEFFPKGLDQFLAGVFYKRISNPIEYSLVKPGTGLDYVLQPGNFGNANNYGFELDVTKYIRHFGVRANYAFTQSDITTSKQQKFKDANGNNTFRLVDQTRPLQGQSKNIGNLSFLYKDTKSGLDAQVSAVYTGERINSVSPYLDNDVWQKGFVTLDVSAEKRITKHFSIYAKATNLTNTPFELFIKQPYPPLGPAGTTGQAIELQSAGKNTFVRKDTYQQYYILGVHYKL</sequence>
<protein>
    <submittedName>
        <fullName evidence="7">TonB-dependent receptor</fullName>
    </submittedName>
</protein>
<dbReference type="GO" id="GO:0030246">
    <property type="term" value="F:carbohydrate binding"/>
    <property type="evidence" value="ECO:0007669"/>
    <property type="project" value="InterPro"/>
</dbReference>
<dbReference type="GO" id="GO:0009279">
    <property type="term" value="C:cell outer membrane"/>
    <property type="evidence" value="ECO:0007669"/>
    <property type="project" value="UniProtKB-SubCell"/>
</dbReference>
<reference evidence="7 8" key="1">
    <citation type="submission" date="2020-12" db="EMBL/GenBank/DDBJ databases">
        <title>HMF7856_wgs.fasta genome submission.</title>
        <authorList>
            <person name="Kang H."/>
            <person name="Kim H."/>
            <person name="Joh K."/>
        </authorList>
    </citation>
    <scope>NUCLEOTIDE SEQUENCE [LARGE SCALE GENOMIC DNA]</scope>
    <source>
        <strain evidence="7 8">HMF7856</strain>
    </source>
</reference>
<comment type="similarity">
    <text evidence="4">Belongs to the TonB-dependent receptor family.</text>
</comment>
<evidence type="ECO:0000313" key="8">
    <source>
        <dbReference type="Proteomes" id="UP000429232"/>
    </source>
</evidence>
<dbReference type="Pfam" id="PF07715">
    <property type="entry name" value="Plug"/>
    <property type="match status" value="1"/>
</dbReference>
<dbReference type="InterPro" id="IPR000531">
    <property type="entry name" value="Beta-barrel_TonB"/>
</dbReference>
<evidence type="ECO:0000259" key="5">
    <source>
        <dbReference type="Pfam" id="PF00593"/>
    </source>
</evidence>
<evidence type="ECO:0000313" key="7">
    <source>
        <dbReference type="EMBL" id="QQL49627.1"/>
    </source>
</evidence>
<proteinExistence type="inferred from homology"/>
<dbReference type="InterPro" id="IPR037066">
    <property type="entry name" value="Plug_dom_sf"/>
</dbReference>
<dbReference type="AlphaFoldDB" id="A0A6I4HZU9"/>
<dbReference type="RefSeq" id="WP_157524741.1">
    <property type="nucleotide sequence ID" value="NZ_CP066775.1"/>
</dbReference>
<dbReference type="InterPro" id="IPR013784">
    <property type="entry name" value="Carb-bd-like_fold"/>
</dbReference>
<dbReference type="PANTHER" id="PTHR40980:SF4">
    <property type="entry name" value="TONB-DEPENDENT RECEPTOR-LIKE BETA-BARREL DOMAIN-CONTAINING PROTEIN"/>
    <property type="match status" value="1"/>
</dbReference>
<keyword evidence="2 4" id="KW-0472">Membrane</keyword>
<comment type="subcellular location">
    <subcellularLocation>
        <location evidence="1 4">Cell outer membrane</location>
    </subcellularLocation>
</comment>
<dbReference type="EMBL" id="CP066775">
    <property type="protein sequence ID" value="QQL49627.1"/>
    <property type="molecule type" value="Genomic_DNA"/>
</dbReference>
<gene>
    <name evidence="7" type="ORF">GO620_015860</name>
</gene>
<dbReference type="Gene3D" id="2.170.130.10">
    <property type="entry name" value="TonB-dependent receptor, plug domain"/>
    <property type="match status" value="1"/>
</dbReference>
<dbReference type="Proteomes" id="UP000429232">
    <property type="component" value="Chromosome"/>
</dbReference>
<keyword evidence="3" id="KW-0998">Cell outer membrane</keyword>
<accession>A0A6I4HZU9</accession>
<evidence type="ECO:0000256" key="4">
    <source>
        <dbReference type="RuleBase" id="RU003357"/>
    </source>
</evidence>
<feature type="domain" description="TonB-dependent receptor plug" evidence="6">
    <location>
        <begin position="134"/>
        <end position="238"/>
    </location>
</feature>
<feature type="domain" description="TonB-dependent receptor-like beta-barrel" evidence="5">
    <location>
        <begin position="391"/>
        <end position="881"/>
    </location>
</feature>
<name>A0A6I4HZU9_9SPHI</name>
<dbReference type="Pfam" id="PF00593">
    <property type="entry name" value="TonB_dep_Rec_b-barrel"/>
    <property type="match status" value="1"/>
</dbReference>
<dbReference type="SUPFAM" id="SSF49452">
    <property type="entry name" value="Starch-binding domain-like"/>
    <property type="match status" value="1"/>
</dbReference>
<dbReference type="KEGG" id="mgik:GO620_015860"/>
<organism evidence="7 8">
    <name type="scientific">Mucilaginibacter ginkgonis</name>
    <dbReference type="NCBI Taxonomy" id="2682091"/>
    <lineage>
        <taxon>Bacteria</taxon>
        <taxon>Pseudomonadati</taxon>
        <taxon>Bacteroidota</taxon>
        <taxon>Sphingobacteriia</taxon>
        <taxon>Sphingobacteriales</taxon>
        <taxon>Sphingobacteriaceae</taxon>
        <taxon>Mucilaginibacter</taxon>
    </lineage>
</organism>
<dbReference type="InterPro" id="IPR036942">
    <property type="entry name" value="Beta-barrel_TonB_sf"/>
</dbReference>
<dbReference type="Gene3D" id="2.40.170.20">
    <property type="entry name" value="TonB-dependent receptor, beta-barrel domain"/>
    <property type="match status" value="1"/>
</dbReference>
<evidence type="ECO:0000256" key="2">
    <source>
        <dbReference type="ARBA" id="ARBA00023136"/>
    </source>
</evidence>
<keyword evidence="4" id="KW-0798">TonB box</keyword>
<dbReference type="Gene3D" id="2.60.40.1120">
    <property type="entry name" value="Carboxypeptidase-like, regulatory domain"/>
    <property type="match status" value="1"/>
</dbReference>
<evidence type="ECO:0000256" key="1">
    <source>
        <dbReference type="ARBA" id="ARBA00004442"/>
    </source>
</evidence>
<keyword evidence="8" id="KW-1185">Reference proteome</keyword>
<evidence type="ECO:0000256" key="3">
    <source>
        <dbReference type="ARBA" id="ARBA00023237"/>
    </source>
</evidence>